<comment type="caution">
    <text evidence="1">The sequence shown here is derived from an EMBL/GenBank/DDBJ whole genome shotgun (WGS) entry which is preliminary data.</text>
</comment>
<gene>
    <name evidence="1" type="ORF">H2509_02490</name>
</gene>
<proteinExistence type="predicted"/>
<reference evidence="1 2" key="1">
    <citation type="submission" date="2020-07" db="EMBL/GenBank/DDBJ databases">
        <title>Stappia sp., F7233, whole genome shotgun sequencing project.</title>
        <authorList>
            <person name="Jiang S."/>
            <person name="Liu Z.W."/>
            <person name="Du Z.J."/>
        </authorList>
    </citation>
    <scope>NUCLEOTIDE SEQUENCE [LARGE SCALE GENOMIC DNA]</scope>
    <source>
        <strain evidence="1 2">F7233</strain>
    </source>
</reference>
<accession>A0A839A9F1</accession>
<name>A0A839A9F1_9HYPH</name>
<dbReference type="EMBL" id="JACFXV010000033">
    <property type="protein sequence ID" value="MBA5775991.1"/>
    <property type="molecule type" value="Genomic_DNA"/>
</dbReference>
<dbReference type="Proteomes" id="UP000541109">
    <property type="component" value="Unassembled WGS sequence"/>
</dbReference>
<dbReference type="AlphaFoldDB" id="A0A839A9F1"/>
<dbReference type="RefSeq" id="WP_182161975.1">
    <property type="nucleotide sequence ID" value="NZ_JACFXV010000033.1"/>
</dbReference>
<keyword evidence="2" id="KW-1185">Reference proteome</keyword>
<organism evidence="1 2">
    <name type="scientific">Stappia albiluteola</name>
    <dbReference type="NCBI Taxonomy" id="2758565"/>
    <lineage>
        <taxon>Bacteria</taxon>
        <taxon>Pseudomonadati</taxon>
        <taxon>Pseudomonadota</taxon>
        <taxon>Alphaproteobacteria</taxon>
        <taxon>Hyphomicrobiales</taxon>
        <taxon>Stappiaceae</taxon>
        <taxon>Stappia</taxon>
    </lineage>
</organism>
<evidence type="ECO:0000313" key="1">
    <source>
        <dbReference type="EMBL" id="MBA5775991.1"/>
    </source>
</evidence>
<evidence type="ECO:0008006" key="3">
    <source>
        <dbReference type="Google" id="ProtNLM"/>
    </source>
</evidence>
<sequence length="194" mass="21893">MAKNVHKLTTAMAIRYLDAARVVWKNSPDANAFWEPLNHLFSMSAELTLKAFLEREGVSEKELKRASIRHSLNALLLLAVNQGLRTTRDVADAIMAMDEAHSSHAYRYIPRPTEGEALTVYSAHPAVAFTALQELLDQCATDTHEIRARTNFPEEWPPASQPERPITTRELEGWIEEKKSLLEWAETKKTRGAG</sequence>
<evidence type="ECO:0000313" key="2">
    <source>
        <dbReference type="Proteomes" id="UP000541109"/>
    </source>
</evidence>
<protein>
    <recommendedName>
        <fullName evidence="3">HEPN domain-containing protein</fullName>
    </recommendedName>
</protein>